<dbReference type="InterPro" id="IPR047140">
    <property type="entry name" value="LabA"/>
</dbReference>
<evidence type="ECO:0000313" key="3">
    <source>
        <dbReference type="EMBL" id="HIP97981.1"/>
    </source>
</evidence>
<dbReference type="EMBL" id="DQVE01000013">
    <property type="protein sequence ID" value="HIP97981.1"/>
    <property type="molecule type" value="Genomic_DNA"/>
</dbReference>
<dbReference type="GO" id="GO:0004540">
    <property type="term" value="F:RNA nuclease activity"/>
    <property type="evidence" value="ECO:0007669"/>
    <property type="project" value="InterPro"/>
</dbReference>
<evidence type="ECO:0000313" key="4">
    <source>
        <dbReference type="Proteomes" id="UP000606463"/>
    </source>
</evidence>
<evidence type="ECO:0000256" key="1">
    <source>
        <dbReference type="SAM" id="MobiDB-lite"/>
    </source>
</evidence>
<reference evidence="3" key="1">
    <citation type="journal article" date="2020" name="ISME J.">
        <title>Gammaproteobacteria mediating utilization of methyl-, sulfur- and petroleum organic compounds in deep ocean hydrothermal plumes.</title>
        <authorList>
            <person name="Zhou Z."/>
            <person name="Liu Y."/>
            <person name="Pan J."/>
            <person name="Cron B.R."/>
            <person name="Toner B.M."/>
            <person name="Anantharaman K."/>
            <person name="Breier J.A."/>
            <person name="Dick G.J."/>
            <person name="Li M."/>
        </authorList>
    </citation>
    <scope>NUCLEOTIDE SEQUENCE</scope>
    <source>
        <strain evidence="3">SZUA-1501</strain>
    </source>
</reference>
<accession>A0A9D0YNX0</accession>
<dbReference type="Gene3D" id="3.40.50.1010">
    <property type="entry name" value="5'-nuclease"/>
    <property type="match status" value="1"/>
</dbReference>
<dbReference type="AlphaFoldDB" id="A0A9D0YNX0"/>
<organism evidence="3 4">
    <name type="scientific">Aquifex aeolicus</name>
    <dbReference type="NCBI Taxonomy" id="63363"/>
    <lineage>
        <taxon>Bacteria</taxon>
        <taxon>Pseudomonadati</taxon>
        <taxon>Aquificota</taxon>
        <taxon>Aquificia</taxon>
        <taxon>Aquificales</taxon>
        <taxon>Aquificaceae</taxon>
        <taxon>Aquifex</taxon>
    </lineage>
</organism>
<dbReference type="Proteomes" id="UP000606463">
    <property type="component" value="Unassembled WGS sequence"/>
</dbReference>
<dbReference type="InterPro" id="IPR021139">
    <property type="entry name" value="NYN"/>
</dbReference>
<dbReference type="Pfam" id="PF01936">
    <property type="entry name" value="NYN"/>
    <property type="match status" value="1"/>
</dbReference>
<gene>
    <name evidence="3" type="ORF">EYH37_01245</name>
</gene>
<feature type="domain" description="NYN" evidence="2">
    <location>
        <begin position="6"/>
        <end position="169"/>
    </location>
</feature>
<protein>
    <submittedName>
        <fullName evidence="3">NYN domain-containing protein</fullName>
    </submittedName>
</protein>
<comment type="caution">
    <text evidence="3">The sequence shown here is derived from an EMBL/GenBank/DDBJ whole genome shotgun (WGS) entry which is preliminary data.</text>
</comment>
<dbReference type="PANTHER" id="PTHR35458:SF8">
    <property type="entry name" value="SLR0650 PROTEIN"/>
    <property type="match status" value="1"/>
</dbReference>
<evidence type="ECO:0000259" key="2">
    <source>
        <dbReference type="Pfam" id="PF01936"/>
    </source>
</evidence>
<feature type="region of interest" description="Disordered" evidence="1">
    <location>
        <begin position="178"/>
        <end position="203"/>
    </location>
</feature>
<proteinExistence type="predicted"/>
<name>A0A9D0YNX0_AQUAO</name>
<dbReference type="CDD" id="cd10911">
    <property type="entry name" value="PIN_LabA"/>
    <property type="match status" value="1"/>
</dbReference>
<sequence length="221" mass="25757">MIVKEKVIIFIDGSNIFHAIRALNIKIDYSKLVKLLSEEKYLIRAYYYSSMPRVEDVERDTPEWDSLMRQRKFITELKNMGIKPRIANLRKLASGEWLEKEVDIMLATDMLALAFRDAYDTAILVSGDSDFCYTVETIQDLGKRVINATFRRNSSPLLRAVSDEVIFLDEYIDQIVMEKPKPKEEPPQEEKDKPQEESKEEKKGFWQKLVSLFKSSSSIFV</sequence>
<dbReference type="PANTHER" id="PTHR35458">
    <property type="entry name" value="SLR0755 PROTEIN"/>
    <property type="match status" value="1"/>
</dbReference>